<evidence type="ECO:0000256" key="6">
    <source>
        <dbReference type="ARBA" id="ARBA00022840"/>
    </source>
</evidence>
<dbReference type="InterPro" id="IPR003439">
    <property type="entry name" value="ABC_transporter-like_ATP-bd"/>
</dbReference>
<dbReference type="Proteomes" id="UP000008917">
    <property type="component" value="Chromosome"/>
</dbReference>
<evidence type="ECO:0000256" key="1">
    <source>
        <dbReference type="ARBA" id="ARBA00004651"/>
    </source>
</evidence>
<dbReference type="AlphaFoldDB" id="E6V7W7"/>
<dbReference type="FunFam" id="3.40.50.300:FF:000287">
    <property type="entry name" value="Multidrug ABC transporter ATP-binding protein"/>
    <property type="match status" value="1"/>
</dbReference>
<dbReference type="InterPro" id="IPR036640">
    <property type="entry name" value="ABC1_TM_sf"/>
</dbReference>
<dbReference type="GO" id="GO:0016887">
    <property type="term" value="F:ATP hydrolysis activity"/>
    <property type="evidence" value="ECO:0007669"/>
    <property type="project" value="InterPro"/>
</dbReference>
<evidence type="ECO:0000256" key="4">
    <source>
        <dbReference type="ARBA" id="ARBA00022692"/>
    </source>
</evidence>
<dbReference type="PROSITE" id="PS00211">
    <property type="entry name" value="ABC_TRANSPORTER_1"/>
    <property type="match status" value="1"/>
</dbReference>
<keyword evidence="2" id="KW-0813">Transport</keyword>
<keyword evidence="4 9" id="KW-0812">Transmembrane</keyword>
<dbReference type="Pfam" id="PF00664">
    <property type="entry name" value="ABC_membrane"/>
    <property type="match status" value="1"/>
</dbReference>
<evidence type="ECO:0000259" key="11">
    <source>
        <dbReference type="PROSITE" id="PS50929"/>
    </source>
</evidence>
<evidence type="ECO:0000259" key="10">
    <source>
        <dbReference type="PROSITE" id="PS50893"/>
    </source>
</evidence>
<evidence type="ECO:0000256" key="7">
    <source>
        <dbReference type="ARBA" id="ARBA00022989"/>
    </source>
</evidence>
<evidence type="ECO:0000256" key="3">
    <source>
        <dbReference type="ARBA" id="ARBA00022475"/>
    </source>
</evidence>
<dbReference type="GO" id="GO:0034040">
    <property type="term" value="F:ATPase-coupled lipid transmembrane transporter activity"/>
    <property type="evidence" value="ECO:0007669"/>
    <property type="project" value="TreeGrafter"/>
</dbReference>
<keyword evidence="5" id="KW-0547">Nucleotide-binding</keyword>
<dbReference type="PANTHER" id="PTHR24221">
    <property type="entry name" value="ATP-BINDING CASSETTE SUB-FAMILY B"/>
    <property type="match status" value="1"/>
</dbReference>
<evidence type="ECO:0000256" key="5">
    <source>
        <dbReference type="ARBA" id="ARBA00022741"/>
    </source>
</evidence>
<dbReference type="InterPro" id="IPR003593">
    <property type="entry name" value="AAA+_ATPase"/>
</dbReference>
<comment type="subcellular location">
    <subcellularLocation>
        <location evidence="1">Cell membrane</location>
        <topology evidence="1">Multi-pass membrane protein</topology>
    </subcellularLocation>
</comment>
<reference evidence="13" key="1">
    <citation type="submission" date="2010-12" db="EMBL/GenBank/DDBJ databases">
        <title>Complete sequence of Variovorax paradoxus EPS.</title>
        <authorList>
            <consortium name="US DOE Joint Genome Institute"/>
            <person name="Lucas S."/>
            <person name="Copeland A."/>
            <person name="Lapidus A."/>
            <person name="Cheng J.-F."/>
            <person name="Goodwin L."/>
            <person name="Pitluck S."/>
            <person name="Teshima H."/>
            <person name="Detter J.C."/>
            <person name="Han C."/>
            <person name="Tapia R."/>
            <person name="Land M."/>
            <person name="Hauser L."/>
            <person name="Kyrpides N."/>
            <person name="Ivanova N."/>
            <person name="Ovchinnikova G."/>
            <person name="Orwin P."/>
            <person name="Han J.-I.G."/>
            <person name="Woyke T."/>
        </authorList>
    </citation>
    <scope>NUCLEOTIDE SEQUENCE [LARGE SCALE GENOMIC DNA]</scope>
    <source>
        <strain evidence="13">EPS</strain>
    </source>
</reference>
<evidence type="ECO:0000313" key="13">
    <source>
        <dbReference type="Proteomes" id="UP000008917"/>
    </source>
</evidence>
<name>E6V7W7_VARPE</name>
<feature type="transmembrane region" description="Helical" evidence="9">
    <location>
        <begin position="41"/>
        <end position="59"/>
    </location>
</feature>
<dbReference type="InterPro" id="IPR011527">
    <property type="entry name" value="ABC1_TM_dom"/>
</dbReference>
<keyword evidence="3" id="KW-1003">Cell membrane</keyword>
<evidence type="ECO:0000256" key="8">
    <source>
        <dbReference type="ARBA" id="ARBA00023136"/>
    </source>
</evidence>
<feature type="transmembrane region" description="Helical" evidence="9">
    <location>
        <begin position="130"/>
        <end position="162"/>
    </location>
</feature>
<keyword evidence="7 9" id="KW-1133">Transmembrane helix</keyword>
<evidence type="ECO:0000313" key="12">
    <source>
        <dbReference type="EMBL" id="ADU37228.1"/>
    </source>
</evidence>
<dbReference type="PROSITE" id="PS50929">
    <property type="entry name" value="ABC_TM1F"/>
    <property type="match status" value="1"/>
</dbReference>
<dbReference type="SUPFAM" id="SSF52540">
    <property type="entry name" value="P-loop containing nucleoside triphosphate hydrolases"/>
    <property type="match status" value="1"/>
</dbReference>
<sequence length="563" mass="60759">MAFGGLLALIVAAAACSVGVQYGMKLIVDTMADNDRSSRAIWNWLALFIVLIAAESALWRLSGWLGCITVVNSGVDVRLDLFRHLSGHSLDYFSRHLAGSLGNRVTATAGATGAIFGTLIWKILPPCVDFVGAVVVLCTIDVRMALTLIGFVGLVAAFMFAFGRRARPLQQAFAERASQVGGELVDVVANIFTVMAFSAREREHRRLREAFGLEARAQRRSWLYLEKARAFHDLCLWLMAGAMLIWAVEAWRAGLNEAGDVVLISALTFRILHGSRELALSLVDASQHFGVIAEMLKVVAVPHEVADRPDAAPFVPGPGAIAFHDVHFAYDDGRPVFEHLDLFIPAGQRLGVVGPSGAGKSTFVRLVGRVMDPTRGTVTVDGVDVSSVRQDSLRDAIGVVPQDITLLHRSILENLRYGNPGASDAQVHAAAREALCHDFIMALPQGYDTVVGERGARLSGGQRQRISIARAMLKNAPVLLLDEATSALDSRSEAEIQAALARLMLGRTVVAVAHRLSTVAAFDRIIVLVDGRIVEDGPPGVLIARDGVYASLWRMQAQGQETP</sequence>
<dbReference type="eggNOG" id="COG1132">
    <property type="taxonomic scope" value="Bacteria"/>
</dbReference>
<dbReference type="GO" id="GO:0140359">
    <property type="term" value="F:ABC-type transporter activity"/>
    <property type="evidence" value="ECO:0007669"/>
    <property type="project" value="InterPro"/>
</dbReference>
<dbReference type="GO" id="GO:0005524">
    <property type="term" value="F:ATP binding"/>
    <property type="evidence" value="ECO:0007669"/>
    <property type="project" value="UniProtKB-KW"/>
</dbReference>
<dbReference type="PANTHER" id="PTHR24221:SF632">
    <property type="entry name" value="ATP-DEPENDENT LIPID A-CORE FLIPPASE"/>
    <property type="match status" value="1"/>
</dbReference>
<dbReference type="SMART" id="SM00382">
    <property type="entry name" value="AAA"/>
    <property type="match status" value="1"/>
</dbReference>
<dbReference type="STRING" id="595537.Varpa_3041"/>
<proteinExistence type="predicted"/>
<evidence type="ECO:0000256" key="9">
    <source>
        <dbReference type="SAM" id="Phobius"/>
    </source>
</evidence>
<feature type="domain" description="ABC transporter" evidence="10">
    <location>
        <begin position="321"/>
        <end position="555"/>
    </location>
</feature>
<organism evidence="12 13">
    <name type="scientific">Variovorax paradoxus (strain EPS)</name>
    <dbReference type="NCBI Taxonomy" id="595537"/>
    <lineage>
        <taxon>Bacteria</taxon>
        <taxon>Pseudomonadati</taxon>
        <taxon>Pseudomonadota</taxon>
        <taxon>Betaproteobacteria</taxon>
        <taxon>Burkholderiales</taxon>
        <taxon>Comamonadaceae</taxon>
        <taxon>Variovorax</taxon>
    </lineage>
</organism>
<dbReference type="PROSITE" id="PS50893">
    <property type="entry name" value="ABC_TRANSPORTER_2"/>
    <property type="match status" value="1"/>
</dbReference>
<dbReference type="GO" id="GO:0005886">
    <property type="term" value="C:plasma membrane"/>
    <property type="evidence" value="ECO:0007669"/>
    <property type="project" value="UniProtKB-SubCell"/>
</dbReference>
<dbReference type="InterPro" id="IPR017871">
    <property type="entry name" value="ABC_transporter-like_CS"/>
</dbReference>
<keyword evidence="8 9" id="KW-0472">Membrane</keyword>
<dbReference type="Gene3D" id="3.40.50.300">
    <property type="entry name" value="P-loop containing nucleotide triphosphate hydrolases"/>
    <property type="match status" value="1"/>
</dbReference>
<gene>
    <name evidence="12" type="ordered locus">Varpa_3041</name>
</gene>
<dbReference type="Gene3D" id="1.20.1560.10">
    <property type="entry name" value="ABC transporter type 1, transmembrane domain"/>
    <property type="match status" value="1"/>
</dbReference>
<dbReference type="Pfam" id="PF00005">
    <property type="entry name" value="ABC_tran"/>
    <property type="match status" value="1"/>
</dbReference>
<keyword evidence="6" id="KW-0067">ATP-binding</keyword>
<reference evidence="12 13" key="2">
    <citation type="journal article" date="2013" name="Genome Announc.">
        <title>Genome of the Root-Associated Plant Growth-Promoting Bacterium Variovorax paradoxus Strain EPS.</title>
        <authorList>
            <person name="Han J.I."/>
            <person name="Spain J.C."/>
            <person name="Leadbetter J.R."/>
            <person name="Ovchinnikova G."/>
            <person name="Goodwin L.A."/>
            <person name="Han C.S."/>
            <person name="Woyke T."/>
            <person name="Davenport K.W."/>
            <person name="Orwin P.M."/>
        </authorList>
    </citation>
    <scope>NUCLEOTIDE SEQUENCE [LARGE SCALE GENOMIC DNA]</scope>
    <source>
        <strain evidence="12 13">EPS</strain>
    </source>
</reference>
<feature type="domain" description="ABC transmembrane type-1" evidence="11">
    <location>
        <begin position="5"/>
        <end position="287"/>
    </location>
</feature>
<evidence type="ECO:0000256" key="2">
    <source>
        <dbReference type="ARBA" id="ARBA00022448"/>
    </source>
</evidence>
<dbReference type="HOGENOM" id="CLU_000604_84_5_4"/>
<dbReference type="SUPFAM" id="SSF90123">
    <property type="entry name" value="ABC transporter transmembrane region"/>
    <property type="match status" value="1"/>
</dbReference>
<dbReference type="InterPro" id="IPR027417">
    <property type="entry name" value="P-loop_NTPase"/>
</dbReference>
<accession>E6V7W7</accession>
<dbReference type="EMBL" id="CP002417">
    <property type="protein sequence ID" value="ADU37228.1"/>
    <property type="molecule type" value="Genomic_DNA"/>
</dbReference>
<protein>
    <submittedName>
        <fullName evidence="12">ABC transporter related protein</fullName>
    </submittedName>
</protein>
<dbReference type="InterPro" id="IPR039421">
    <property type="entry name" value="Type_1_exporter"/>
</dbReference>
<dbReference type="KEGG" id="vpe:Varpa_3041"/>